<dbReference type="EMBL" id="LJQI01000277">
    <property type="protein sequence ID" value="KPX26182.1"/>
    <property type="molecule type" value="Genomic_DNA"/>
</dbReference>
<reference evidence="2 3" key="1">
    <citation type="submission" date="2015-09" db="EMBL/GenBank/DDBJ databases">
        <title>Genome announcement of multiple Pseudomonas syringae strains.</title>
        <authorList>
            <person name="Thakur S."/>
            <person name="Wang P.W."/>
            <person name="Gong Y."/>
            <person name="Weir B.S."/>
            <person name="Guttman D.S."/>
        </authorList>
    </citation>
    <scope>NUCLEOTIDE SEQUENCE [LARGE SCALE GENOMIC DNA]</scope>
    <source>
        <strain evidence="2 3">ICMP4455</strain>
    </source>
</reference>
<gene>
    <name evidence="2" type="ORF">ALO70_02953</name>
</gene>
<dbReference type="PATRIC" id="fig|129137.4.peg.4342"/>
<sequence>MLVIFTKPKPKEMKMKTLRELKNEIEKLEAERKSLAEPNVDIRKYPDLSGAQILKLRKDESLVVSNKLKKLRAELKSLTDKEEEQEFLKNLKALGYTFEEVIAKLKGSSVAHTEGV</sequence>
<protein>
    <submittedName>
        <fullName evidence="2">Uncharacterized protein</fullName>
    </submittedName>
</protein>
<keyword evidence="1" id="KW-0175">Coiled coil</keyword>
<accession>A0A0P9RCG2</accession>
<dbReference type="Proteomes" id="UP000050490">
    <property type="component" value="Unassembled WGS sequence"/>
</dbReference>
<proteinExistence type="predicted"/>
<feature type="coiled-coil region" evidence="1">
    <location>
        <begin position="11"/>
        <end position="38"/>
    </location>
</feature>
<evidence type="ECO:0000313" key="3">
    <source>
        <dbReference type="Proteomes" id="UP000050490"/>
    </source>
</evidence>
<dbReference type="AlphaFoldDB" id="A0A0P9RCG2"/>
<evidence type="ECO:0000313" key="2">
    <source>
        <dbReference type="EMBL" id="KPX26182.1"/>
    </source>
</evidence>
<comment type="caution">
    <text evidence="2">The sequence shown here is derived from an EMBL/GenBank/DDBJ whole genome shotgun (WGS) entry which is preliminary data.</text>
</comment>
<organism evidence="2 3">
    <name type="scientific">Pseudomonas amygdali pv. eriobotryae</name>
    <dbReference type="NCBI Taxonomy" id="129137"/>
    <lineage>
        <taxon>Bacteria</taxon>
        <taxon>Pseudomonadati</taxon>
        <taxon>Pseudomonadota</taxon>
        <taxon>Gammaproteobacteria</taxon>
        <taxon>Pseudomonadales</taxon>
        <taxon>Pseudomonadaceae</taxon>
        <taxon>Pseudomonas</taxon>
        <taxon>Pseudomonas amygdali</taxon>
    </lineage>
</organism>
<name>A0A0P9RCG2_PSEA0</name>
<evidence type="ECO:0000256" key="1">
    <source>
        <dbReference type="SAM" id="Coils"/>
    </source>
</evidence>